<proteinExistence type="predicted"/>
<reference evidence="3 4" key="2">
    <citation type="submission" date="2015-03" db="EMBL/GenBank/DDBJ databases">
        <authorList>
            <consortium name="Pathogen Informatics"/>
        </authorList>
    </citation>
    <scope>NUCLEOTIDE SEQUENCE [LARGE SCALE GENOMIC DNA]</scope>
    <source>
        <strain evidence="1 4">H09601792</strain>
        <strain evidence="3">K00500041</strain>
    </source>
</reference>
<protein>
    <submittedName>
        <fullName evidence="2">Uncharacterized protein</fullName>
    </submittedName>
</protein>
<accession>A0A0U0QNX0</accession>
<dbReference type="EMBL" id="CFOH01000148">
    <property type="protein sequence ID" value="CFE48811.1"/>
    <property type="molecule type" value="Genomic_DNA"/>
</dbReference>
<dbReference type="AlphaFoldDB" id="A0A0U0QNX0"/>
<evidence type="ECO:0000313" key="3">
    <source>
        <dbReference type="Proteomes" id="UP000038802"/>
    </source>
</evidence>
<evidence type="ECO:0000313" key="2">
    <source>
        <dbReference type="EMBL" id="COV20272.1"/>
    </source>
</evidence>
<gene>
    <name evidence="1" type="ORF">ERS007688_01225</name>
    <name evidence="2" type="ORF">ERS007703_00804</name>
</gene>
<evidence type="ECO:0000313" key="1">
    <source>
        <dbReference type="EMBL" id="CFE48811.1"/>
    </source>
</evidence>
<name>A0A0U0QNX0_MYCTX</name>
<reference evidence="2" key="1">
    <citation type="submission" date="2015-03" db="EMBL/GenBank/DDBJ databases">
        <authorList>
            <person name="Murphy D."/>
        </authorList>
    </citation>
    <scope>NUCLEOTIDE SEQUENCE [LARGE SCALE GENOMIC DNA]</scope>
    <source>
        <strain evidence="2">K00500041</strain>
    </source>
</reference>
<dbReference type="Proteomes" id="UP000046947">
    <property type="component" value="Unassembled WGS sequence"/>
</dbReference>
<dbReference type="EMBL" id="CSAE01000055">
    <property type="protein sequence ID" value="COV20272.1"/>
    <property type="molecule type" value="Genomic_DNA"/>
</dbReference>
<sequence length="79" mass="8548">MGAQRAVHRDTLRSECVQRRLLALDLLLGGGFGRDPQRDWGVEDQSGDVVGTRCCVGQRHLGAVANADEGEGRDVPEFA</sequence>
<dbReference type="Proteomes" id="UP000038802">
    <property type="component" value="Unassembled WGS sequence"/>
</dbReference>
<evidence type="ECO:0000313" key="4">
    <source>
        <dbReference type="Proteomes" id="UP000046947"/>
    </source>
</evidence>
<organism evidence="2 3">
    <name type="scientific">Mycobacterium tuberculosis</name>
    <dbReference type="NCBI Taxonomy" id="1773"/>
    <lineage>
        <taxon>Bacteria</taxon>
        <taxon>Bacillati</taxon>
        <taxon>Actinomycetota</taxon>
        <taxon>Actinomycetes</taxon>
        <taxon>Mycobacteriales</taxon>
        <taxon>Mycobacteriaceae</taxon>
        <taxon>Mycobacterium</taxon>
        <taxon>Mycobacterium tuberculosis complex</taxon>
    </lineage>
</organism>